<evidence type="ECO:0000256" key="1">
    <source>
        <dbReference type="ARBA" id="ARBA00022614"/>
    </source>
</evidence>
<dbReference type="PROSITE" id="PS51450">
    <property type="entry name" value="LRR"/>
    <property type="match status" value="3"/>
</dbReference>
<feature type="compositionally biased region" description="Basic and acidic residues" evidence="3">
    <location>
        <begin position="257"/>
        <end position="276"/>
    </location>
</feature>
<dbReference type="InterPro" id="IPR001611">
    <property type="entry name" value="Leu-rich_rpt"/>
</dbReference>
<reference evidence="4 5" key="1">
    <citation type="submission" date="2014-04" db="EMBL/GenBank/DDBJ databases">
        <title>Genome evolution of avian class.</title>
        <authorList>
            <person name="Zhang G."/>
            <person name="Li C."/>
        </authorList>
    </citation>
    <scope>NUCLEOTIDE SEQUENCE [LARGE SCALE GENOMIC DNA]</scope>
    <source>
        <strain evidence="4">BGI_AS27</strain>
    </source>
</reference>
<evidence type="ECO:0000313" key="5">
    <source>
        <dbReference type="Proteomes" id="UP000053286"/>
    </source>
</evidence>
<dbReference type="Proteomes" id="UP000053286">
    <property type="component" value="Unassembled WGS sequence"/>
</dbReference>
<evidence type="ECO:0000256" key="2">
    <source>
        <dbReference type="ARBA" id="ARBA00022737"/>
    </source>
</evidence>
<feature type="region of interest" description="Disordered" evidence="3">
    <location>
        <begin position="179"/>
        <end position="205"/>
    </location>
</feature>
<proteinExistence type="predicted"/>
<keyword evidence="1" id="KW-0433">Leucine-rich repeat</keyword>
<dbReference type="InterPro" id="IPR032675">
    <property type="entry name" value="LRR_dom_sf"/>
</dbReference>
<name>A0A087R8H5_APTFO</name>
<keyword evidence="2" id="KW-0677">Repeat</keyword>
<dbReference type="InterPro" id="IPR050836">
    <property type="entry name" value="SDS22/Internalin_LRR"/>
</dbReference>
<feature type="region of interest" description="Disordered" evidence="3">
    <location>
        <begin position="465"/>
        <end position="485"/>
    </location>
</feature>
<accession>A0A087R8H5</accession>
<feature type="region of interest" description="Disordered" evidence="3">
    <location>
        <begin position="25"/>
        <end position="53"/>
    </location>
</feature>
<dbReference type="STRING" id="9233.A0A087R8H5"/>
<evidence type="ECO:0000256" key="3">
    <source>
        <dbReference type="SAM" id="MobiDB-lite"/>
    </source>
</evidence>
<dbReference type="EMBL" id="KL226210">
    <property type="protein sequence ID" value="KFM09779.1"/>
    <property type="molecule type" value="Genomic_DNA"/>
</dbReference>
<sequence length="981" mass="114817">EMSISLTHREVEEKCRQEFEQWEKRQKELEDEKRKKWKAEREAQEKQNEEEQARRVQRLEEFEAERIKLELLHKKQQTVMEDELQKEKKAWRDKMMQHKELIMKLQLQMEEEKKALEEQKAKERQHLAEQWNTAAVKIQARFRSFLVHKKYAPILKEWKDEIKKKQKILEEIEREMKEKEEKIKRRMEEKRQKKEEEKKRQEELERQEYLEQVRRREEYEKKKESLRLEREKQLQISKEQRRLGVKKVKAVTGESGDNNKENIKKDKQTENTEVVREQKKELNKQVEEQKEKQTEMMDGTNNWMIPAERNLTPTPNMLSSEKKEHSSQVNNENIYMNSVTHVEENYSQTTNLKAPNSHTSKDESVNFGANDMVENKANNICSSLSNVQPNASNREVKDQFSQSETMEKTLFLMEDANEEVRETWDKMKDVAECSSRLILPDDIEKKRINWMNTCKSWPKLYEENQRKQATTKKRPRKSSISKMPPLSTQKIIHSGPWSTLQQVTTLTLEDLPACSLSTLSECSNLQVLTLRRCGLVALEGLSSCKDLKYINVEENNIQIIDCENLENLCVLILNKNHLSSVCGLDDCINLQNLELSYNRITRIGKKINEKLFQRLSCLFLILHVYRRNIKIPSVCITLFCLVYVSVGLRLIVSEQIVIPLSVALACLFQMTLGGLESLKNLQKLIVDHNQLISTKGLCETPTLIHLDCSFNHLTQVEGIENCGLLQILKLQGNNLQELPRLENHVLLRELYLDDNSISAVRMLSLYWLPLLQIILLSQNRLTELVPLNSFVSLEMLDIKNNCLSDLKGVITWFSGCHKLRELSLSGNPLLQERNWRPSLCKVLPSLQFLDGEILNYHILPTTERIKGSESRTFLELCQVQIEENALLKKKAAELGYVFIIASSVDSAQGQCWYFNQLMKLSIKHRYAHEYGELNITDRDGPEALQNHLKQTSTGCLQENNLFIMGATENKQVLLDPSERWI</sequence>
<dbReference type="Gene3D" id="3.80.10.10">
    <property type="entry name" value="Ribonuclease Inhibitor"/>
    <property type="match status" value="3"/>
</dbReference>
<evidence type="ECO:0000313" key="4">
    <source>
        <dbReference type="EMBL" id="KFM09779.1"/>
    </source>
</evidence>
<dbReference type="PROSITE" id="PS50096">
    <property type="entry name" value="IQ"/>
    <property type="match status" value="1"/>
</dbReference>
<dbReference type="AlphaFoldDB" id="A0A087R8H5"/>
<feature type="compositionally biased region" description="Basic residues" evidence="3">
    <location>
        <begin position="469"/>
        <end position="479"/>
    </location>
</feature>
<organism evidence="4 5">
    <name type="scientific">Aptenodytes forsteri</name>
    <name type="common">Emperor penguin</name>
    <dbReference type="NCBI Taxonomy" id="9233"/>
    <lineage>
        <taxon>Eukaryota</taxon>
        <taxon>Metazoa</taxon>
        <taxon>Chordata</taxon>
        <taxon>Craniata</taxon>
        <taxon>Vertebrata</taxon>
        <taxon>Euteleostomi</taxon>
        <taxon>Archelosauria</taxon>
        <taxon>Archosauria</taxon>
        <taxon>Dinosauria</taxon>
        <taxon>Saurischia</taxon>
        <taxon>Theropoda</taxon>
        <taxon>Coelurosauria</taxon>
        <taxon>Aves</taxon>
        <taxon>Neognathae</taxon>
        <taxon>Neoaves</taxon>
        <taxon>Aequornithes</taxon>
        <taxon>Sphenisciformes</taxon>
        <taxon>Spheniscidae</taxon>
        <taxon>Aptenodytes</taxon>
    </lineage>
</organism>
<feature type="region of interest" description="Disordered" evidence="3">
    <location>
        <begin position="252"/>
        <end position="276"/>
    </location>
</feature>
<gene>
    <name evidence="4" type="ORF">AS27_09617</name>
</gene>
<keyword evidence="5" id="KW-1185">Reference proteome</keyword>
<feature type="non-terminal residue" evidence="4">
    <location>
        <position position="981"/>
    </location>
</feature>
<dbReference type="PANTHER" id="PTHR46652:SF7">
    <property type="entry name" value="LEUCINE-RICH REPEAT AND IQ DOMAIN-CONTAINING PROTEIN 1"/>
    <property type="match status" value="1"/>
</dbReference>
<dbReference type="SUPFAM" id="SSF52058">
    <property type="entry name" value="L domain-like"/>
    <property type="match status" value="1"/>
</dbReference>
<dbReference type="PANTHER" id="PTHR46652">
    <property type="entry name" value="LEUCINE-RICH REPEAT AND IQ DOMAIN-CONTAINING PROTEIN 1-RELATED"/>
    <property type="match status" value="1"/>
</dbReference>
<dbReference type="FunFam" id="3.80.10.10:FF:001142">
    <property type="entry name" value="Leucine-rich repeats and IQ motif containing 1"/>
    <property type="match status" value="1"/>
</dbReference>
<protein>
    <submittedName>
        <fullName evidence="4">Leucine-rich repeat and IQ domain-containing protein 1</fullName>
    </submittedName>
</protein>
<feature type="non-terminal residue" evidence="4">
    <location>
        <position position="1"/>
    </location>
</feature>